<comment type="caution">
    <text evidence="1">The sequence shown here is derived from an EMBL/GenBank/DDBJ whole genome shotgun (WGS) entry which is preliminary data.</text>
</comment>
<evidence type="ECO:0000313" key="1">
    <source>
        <dbReference type="EMBL" id="KAJ0052580.1"/>
    </source>
</evidence>
<evidence type="ECO:0000313" key="2">
    <source>
        <dbReference type="Proteomes" id="UP001163603"/>
    </source>
</evidence>
<keyword evidence="2" id="KW-1185">Reference proteome</keyword>
<accession>A0ACC0ZKN9</accession>
<dbReference type="EMBL" id="CM047736">
    <property type="protein sequence ID" value="KAJ0052580.1"/>
    <property type="molecule type" value="Genomic_DNA"/>
</dbReference>
<reference evidence="2" key="1">
    <citation type="journal article" date="2023" name="G3 (Bethesda)">
        <title>Genome assembly and association tests identify interacting loci associated with vigor, precocity, and sex in interspecific pistachio rootstocks.</title>
        <authorList>
            <person name="Palmer W."/>
            <person name="Jacygrad E."/>
            <person name="Sagayaradj S."/>
            <person name="Cavanaugh K."/>
            <person name="Han R."/>
            <person name="Bertier L."/>
            <person name="Beede B."/>
            <person name="Kafkas S."/>
            <person name="Golino D."/>
            <person name="Preece J."/>
            <person name="Michelmore R."/>
        </authorList>
    </citation>
    <scope>NUCLEOTIDE SEQUENCE [LARGE SCALE GENOMIC DNA]</scope>
</reference>
<proteinExistence type="predicted"/>
<protein>
    <submittedName>
        <fullName evidence="1">Uncharacterized protein</fullName>
    </submittedName>
</protein>
<gene>
    <name evidence="1" type="ORF">Pint_00854</name>
</gene>
<sequence>MAYTNCIIFALSLFSLLSLHSIEARLSLSPSSGPTASHHPSYKGLVPPAVKTICDRTEFPDVCISTIVPLLGPSQKTDPISILQLGLKALTTETHKAIRQTKKLFKDPKTTPEIGDCLNVCLESYDNVLESNDKAISSIPGKDVVPLDGTITMIYDCDDAFTELTTEKSPLEKINKNLIKIAKNNVGISNAFTA</sequence>
<dbReference type="Proteomes" id="UP001163603">
    <property type="component" value="Chromosome 1"/>
</dbReference>
<name>A0ACC0ZKN9_9ROSI</name>
<organism evidence="1 2">
    <name type="scientific">Pistacia integerrima</name>
    <dbReference type="NCBI Taxonomy" id="434235"/>
    <lineage>
        <taxon>Eukaryota</taxon>
        <taxon>Viridiplantae</taxon>
        <taxon>Streptophyta</taxon>
        <taxon>Embryophyta</taxon>
        <taxon>Tracheophyta</taxon>
        <taxon>Spermatophyta</taxon>
        <taxon>Magnoliopsida</taxon>
        <taxon>eudicotyledons</taxon>
        <taxon>Gunneridae</taxon>
        <taxon>Pentapetalae</taxon>
        <taxon>rosids</taxon>
        <taxon>malvids</taxon>
        <taxon>Sapindales</taxon>
        <taxon>Anacardiaceae</taxon>
        <taxon>Pistacia</taxon>
    </lineage>
</organism>